<dbReference type="PANTHER" id="PTHR13393">
    <property type="entry name" value="SAM-DEPENDENT METHYLTRANSFERASE"/>
    <property type="match status" value="1"/>
</dbReference>
<evidence type="ECO:0000256" key="1">
    <source>
        <dbReference type="ARBA" id="ARBA00022603"/>
    </source>
</evidence>
<evidence type="ECO:0000256" key="2">
    <source>
        <dbReference type="ARBA" id="ARBA00022679"/>
    </source>
</evidence>
<reference evidence="4" key="2">
    <citation type="submission" date="2021-10" db="EMBL/GenBank/DDBJ databases">
        <title>Phylogenomics reveals ancestral predisposition of the termite-cultivated fungus Termitomyces towards a domesticated lifestyle.</title>
        <authorList>
            <person name="Auxier B."/>
            <person name="Grum-Grzhimaylo A."/>
            <person name="Cardenas M.E."/>
            <person name="Lodge J.D."/>
            <person name="Laessoe T."/>
            <person name="Pedersen O."/>
            <person name="Smith M.E."/>
            <person name="Kuyper T.W."/>
            <person name="Franco-Molano E.A."/>
            <person name="Baroni T.J."/>
            <person name="Aanen D.K."/>
        </authorList>
    </citation>
    <scope>NUCLEOTIDE SEQUENCE</scope>
    <source>
        <strain evidence="4">D49</strain>
    </source>
</reference>
<evidence type="ECO:0000256" key="3">
    <source>
        <dbReference type="SAM" id="MobiDB-lite"/>
    </source>
</evidence>
<keyword evidence="2" id="KW-0808">Transferase</keyword>
<dbReference type="Gene3D" id="3.40.50.150">
    <property type="entry name" value="Vaccinia Virus protein VP39"/>
    <property type="match status" value="1"/>
</dbReference>
<keyword evidence="5" id="KW-1185">Reference proteome</keyword>
<organism evidence="4 5">
    <name type="scientific">Sphagnurus paluster</name>
    <dbReference type="NCBI Taxonomy" id="117069"/>
    <lineage>
        <taxon>Eukaryota</taxon>
        <taxon>Fungi</taxon>
        <taxon>Dikarya</taxon>
        <taxon>Basidiomycota</taxon>
        <taxon>Agaricomycotina</taxon>
        <taxon>Agaricomycetes</taxon>
        <taxon>Agaricomycetidae</taxon>
        <taxon>Agaricales</taxon>
        <taxon>Tricholomatineae</taxon>
        <taxon>Lyophyllaceae</taxon>
        <taxon>Sphagnurus</taxon>
    </lineage>
</organism>
<accession>A0A9P7GQU0</accession>
<dbReference type="PANTHER" id="PTHR13393:SF0">
    <property type="entry name" value="RNA N6-ADENOSINE-METHYLTRANSFERASE METTL16"/>
    <property type="match status" value="1"/>
</dbReference>
<evidence type="ECO:0000313" key="4">
    <source>
        <dbReference type="EMBL" id="KAG5651805.1"/>
    </source>
</evidence>
<reference evidence="4" key="1">
    <citation type="submission" date="2021-02" db="EMBL/GenBank/DDBJ databases">
        <authorList>
            <person name="Nieuwenhuis M."/>
            <person name="Van De Peppel L.J.J."/>
        </authorList>
    </citation>
    <scope>NUCLEOTIDE SEQUENCE</scope>
    <source>
        <strain evidence="4">D49</strain>
    </source>
</reference>
<dbReference type="EMBL" id="JABCKI010000195">
    <property type="protein sequence ID" value="KAG5651805.1"/>
    <property type="molecule type" value="Genomic_DNA"/>
</dbReference>
<proteinExistence type="predicted"/>
<dbReference type="GO" id="GO:0005634">
    <property type="term" value="C:nucleus"/>
    <property type="evidence" value="ECO:0007669"/>
    <property type="project" value="TreeGrafter"/>
</dbReference>
<name>A0A9P7GQU0_9AGAR</name>
<protein>
    <submittedName>
        <fullName evidence="4">Uncharacterized protein</fullName>
    </submittedName>
</protein>
<dbReference type="GO" id="GO:0008168">
    <property type="term" value="F:methyltransferase activity"/>
    <property type="evidence" value="ECO:0007669"/>
    <property type="project" value="UniProtKB-KW"/>
</dbReference>
<dbReference type="OrthoDB" id="514248at2759"/>
<comment type="caution">
    <text evidence="4">The sequence shown here is derived from an EMBL/GenBank/DDBJ whole genome shotgun (WGS) entry which is preliminary data.</text>
</comment>
<gene>
    <name evidence="4" type="ORF">H0H81_007327</name>
</gene>
<dbReference type="InterPro" id="IPR010286">
    <property type="entry name" value="METTL16/RlmF"/>
</dbReference>
<dbReference type="InterPro" id="IPR029063">
    <property type="entry name" value="SAM-dependent_MTases_sf"/>
</dbReference>
<evidence type="ECO:0000313" key="5">
    <source>
        <dbReference type="Proteomes" id="UP000717328"/>
    </source>
</evidence>
<dbReference type="AlphaFoldDB" id="A0A9P7GQU0"/>
<dbReference type="GO" id="GO:0070475">
    <property type="term" value="P:rRNA base methylation"/>
    <property type="evidence" value="ECO:0007669"/>
    <property type="project" value="TreeGrafter"/>
</dbReference>
<feature type="region of interest" description="Disordered" evidence="3">
    <location>
        <begin position="179"/>
        <end position="208"/>
    </location>
</feature>
<keyword evidence="1" id="KW-0489">Methyltransferase</keyword>
<dbReference type="Proteomes" id="UP000717328">
    <property type="component" value="Unassembled WGS sequence"/>
</dbReference>
<sequence>MQPLNLHSHRGTGASAIYPLLGCALEPTWAFIATELDERSYNFASTNVCINNLSDRICVVKISGNTSGDSEVHSQDGKLQFGFEHLFSEFGGKNDSAYDDGMEIQFTMCNPPFYRSLEDVTESEAVKEFAAFGVCTGAPVEMITPGGEVHFVGAMVRESVHSKAAAEEGVTRLGEDHKLKEKRRRAADGSVLPRAAETEANSTHPSRSERQVVRWYTSMLGKMSSVEEIVKVFKELTITNYAITEFVQGQTRRWAVGWSHSSYRLSDDIARIAHPNPTLQRLLPLRNTLRFPLGDGAGELLQRVLDDMEGINVSLRRANDRADNGEKCEVCMVLAMQDSWSRGARRKRKRDAALGSEGAAATLDPALACLVAVVPGEVPDLEVRWVYGRDRALFESFASHVAAKVNRGCTVGATALF</sequence>
<dbReference type="Pfam" id="PF05971">
    <property type="entry name" value="Methyltransf_10"/>
    <property type="match status" value="3"/>
</dbReference>